<keyword evidence="4" id="KW-1185">Reference proteome</keyword>
<dbReference type="Pfam" id="PF02129">
    <property type="entry name" value="Peptidase_S15"/>
    <property type="match status" value="1"/>
</dbReference>
<protein>
    <recommendedName>
        <fullName evidence="2">Xaa-Pro dipeptidyl-peptidase C-terminal domain-containing protein</fullName>
    </recommendedName>
</protein>
<dbReference type="OrthoDB" id="416441at2759"/>
<dbReference type="AlphaFoldDB" id="A0A9W9KF20"/>
<dbReference type="InterPro" id="IPR029058">
    <property type="entry name" value="AB_hydrolase_fold"/>
</dbReference>
<dbReference type="InterPro" id="IPR000383">
    <property type="entry name" value="Xaa-Pro-like_dom"/>
</dbReference>
<dbReference type="GO" id="GO:0072330">
    <property type="term" value="P:monocarboxylic acid biosynthetic process"/>
    <property type="evidence" value="ECO:0007669"/>
    <property type="project" value="UniProtKB-ARBA"/>
</dbReference>
<dbReference type="GeneID" id="81356071"/>
<sequence length="557" mass="61298">MAAQPAKPRNCAGATLDYIGARHVGVGPEVSSYTTQAVKIPMRDGIKLAADLYAPELPSGQTPAGLIMIQCCYGRGAGISFINARVFAARGYRALMVSTRGTAGSEGVFDPGSNEQFDSQDIVDWMRQQPWYPGSFATMGASYLGYSQWALLQNPPEDCVAAIIPVGPHDHAWHAWGTGSFRLDRASWSDVMSKGEEESGSIVSRLANIPGLSFLRSKELEEAVAGLPLDTSLQRYFGDRAPWLFEYLKHPCIDDDYWTSRRHNATLERVQIPILLVSGWWDTFTTQTMHQFKYLRDRGVNVSLIVGPWTHVQGSGIHSMPEIMDFLAEHLAKTGKYSHPPARIHITGSKEWRSMPTWPPVTEPKCLFLQEYNKIGSKLPLQNAPEASFVFDPLDPTPSIGGNQISSGGQVNDSAYADRSDVLAFTSEPLAQAFEVLGKPCVYLMHASDPPFADLFLRLSEVDIEDVSHNITEMYHALDPSRDMTQPLKLELQDCAHRFKKGTRVRLLVAGGSFPMYARNLGTAESRVFGTKTAPQRHTLTIAGGVSQLVLPVAADA</sequence>
<dbReference type="Proteomes" id="UP001149074">
    <property type="component" value="Unassembled WGS sequence"/>
</dbReference>
<dbReference type="GO" id="GO:0017000">
    <property type="term" value="P:antibiotic biosynthetic process"/>
    <property type="evidence" value="ECO:0007669"/>
    <property type="project" value="UniProtKB-ARBA"/>
</dbReference>
<dbReference type="InterPro" id="IPR013736">
    <property type="entry name" value="Xaa-Pro_dipept_C"/>
</dbReference>
<dbReference type="SMART" id="SM00939">
    <property type="entry name" value="PepX_C"/>
    <property type="match status" value="1"/>
</dbReference>
<gene>
    <name evidence="3" type="ORF">N7532_004598</name>
</gene>
<dbReference type="Pfam" id="PF08530">
    <property type="entry name" value="PepX_C"/>
    <property type="match status" value="1"/>
</dbReference>
<dbReference type="NCBIfam" id="TIGR00976">
    <property type="entry name" value="CocE_NonD"/>
    <property type="match status" value="1"/>
</dbReference>
<keyword evidence="1" id="KW-0378">Hydrolase</keyword>
<dbReference type="Gene3D" id="2.60.120.260">
    <property type="entry name" value="Galactose-binding domain-like"/>
    <property type="match status" value="1"/>
</dbReference>
<dbReference type="SUPFAM" id="SSF49785">
    <property type="entry name" value="Galactose-binding domain-like"/>
    <property type="match status" value="1"/>
</dbReference>
<dbReference type="SUPFAM" id="SSF53474">
    <property type="entry name" value="alpha/beta-Hydrolases"/>
    <property type="match status" value="1"/>
</dbReference>
<evidence type="ECO:0000256" key="1">
    <source>
        <dbReference type="ARBA" id="ARBA00022801"/>
    </source>
</evidence>
<dbReference type="Gene3D" id="3.40.50.1820">
    <property type="entry name" value="alpha/beta hydrolase"/>
    <property type="match status" value="1"/>
</dbReference>
<feature type="domain" description="Xaa-Pro dipeptidyl-peptidase C-terminal" evidence="2">
    <location>
        <begin position="324"/>
        <end position="550"/>
    </location>
</feature>
<accession>A0A9W9KF20</accession>
<evidence type="ECO:0000313" key="3">
    <source>
        <dbReference type="EMBL" id="KAJ5104069.1"/>
    </source>
</evidence>
<name>A0A9W9KF20_9EURO</name>
<dbReference type="EMBL" id="JAPQKI010000004">
    <property type="protein sequence ID" value="KAJ5104069.1"/>
    <property type="molecule type" value="Genomic_DNA"/>
</dbReference>
<dbReference type="Gene3D" id="1.10.3020.10">
    <property type="entry name" value="alpha-amino acid ester hydrolase ( Helical cap domain)"/>
    <property type="match status" value="1"/>
</dbReference>
<organism evidence="3 4">
    <name type="scientific">Penicillium argentinense</name>
    <dbReference type="NCBI Taxonomy" id="1131581"/>
    <lineage>
        <taxon>Eukaryota</taxon>
        <taxon>Fungi</taxon>
        <taxon>Dikarya</taxon>
        <taxon>Ascomycota</taxon>
        <taxon>Pezizomycotina</taxon>
        <taxon>Eurotiomycetes</taxon>
        <taxon>Eurotiomycetidae</taxon>
        <taxon>Eurotiales</taxon>
        <taxon>Aspergillaceae</taxon>
        <taxon>Penicillium</taxon>
    </lineage>
</organism>
<reference evidence="3" key="2">
    <citation type="journal article" date="2023" name="IMA Fungus">
        <title>Comparative genomic study of the Penicillium genus elucidates a diverse pangenome and 15 lateral gene transfer events.</title>
        <authorList>
            <person name="Petersen C."/>
            <person name="Sorensen T."/>
            <person name="Nielsen M.R."/>
            <person name="Sondergaard T.E."/>
            <person name="Sorensen J.L."/>
            <person name="Fitzpatrick D.A."/>
            <person name="Frisvad J.C."/>
            <person name="Nielsen K.L."/>
        </authorList>
    </citation>
    <scope>NUCLEOTIDE SEQUENCE</scope>
    <source>
        <strain evidence="3">IBT 30761</strain>
    </source>
</reference>
<dbReference type="RefSeq" id="XP_056477449.1">
    <property type="nucleotide sequence ID" value="XM_056617092.1"/>
</dbReference>
<dbReference type="InterPro" id="IPR005674">
    <property type="entry name" value="CocE/Ser_esterase"/>
</dbReference>
<comment type="caution">
    <text evidence="3">The sequence shown here is derived from an EMBL/GenBank/DDBJ whole genome shotgun (WGS) entry which is preliminary data.</text>
</comment>
<reference evidence="3" key="1">
    <citation type="submission" date="2022-11" db="EMBL/GenBank/DDBJ databases">
        <authorList>
            <person name="Petersen C."/>
        </authorList>
    </citation>
    <scope>NUCLEOTIDE SEQUENCE</scope>
    <source>
        <strain evidence="3">IBT 30761</strain>
    </source>
</reference>
<evidence type="ECO:0000313" key="4">
    <source>
        <dbReference type="Proteomes" id="UP001149074"/>
    </source>
</evidence>
<proteinExistence type="predicted"/>
<dbReference type="InterPro" id="IPR008979">
    <property type="entry name" value="Galactose-bd-like_sf"/>
</dbReference>
<evidence type="ECO:0000259" key="2">
    <source>
        <dbReference type="SMART" id="SM00939"/>
    </source>
</evidence>
<dbReference type="GO" id="GO:0008239">
    <property type="term" value="F:dipeptidyl-peptidase activity"/>
    <property type="evidence" value="ECO:0007669"/>
    <property type="project" value="InterPro"/>
</dbReference>